<evidence type="ECO:0000256" key="6">
    <source>
        <dbReference type="ARBA" id="ARBA00022490"/>
    </source>
</evidence>
<feature type="domain" description="N-acetylmuramoyl-L-alanine amidase" evidence="13">
    <location>
        <begin position="18"/>
        <end position="166"/>
    </location>
</feature>
<dbReference type="InterPro" id="IPR002502">
    <property type="entry name" value="Amidase_domain"/>
</dbReference>
<comment type="cofactor">
    <cofactor evidence="2">
        <name>Zn(2+)</name>
        <dbReference type="ChEBI" id="CHEBI:29105"/>
    </cofactor>
</comment>
<evidence type="ECO:0000313" key="14">
    <source>
        <dbReference type="EMBL" id="SCC26419.1"/>
    </source>
</evidence>
<accession>A0A1C4D4W4</accession>
<comment type="subcellular location">
    <subcellularLocation>
        <location evidence="3">Cytoplasm</location>
    </subcellularLocation>
</comment>
<dbReference type="GO" id="GO:0046872">
    <property type="term" value="F:metal ion binding"/>
    <property type="evidence" value="ECO:0007669"/>
    <property type="project" value="UniProtKB-KW"/>
</dbReference>
<keyword evidence="9" id="KW-0862">Zinc</keyword>
<evidence type="ECO:0000256" key="9">
    <source>
        <dbReference type="ARBA" id="ARBA00022833"/>
    </source>
</evidence>
<evidence type="ECO:0000313" key="15">
    <source>
        <dbReference type="Proteomes" id="UP000199670"/>
    </source>
</evidence>
<dbReference type="InterPro" id="IPR023376">
    <property type="entry name" value="YqcC-like_dom"/>
</dbReference>
<dbReference type="Gene3D" id="3.40.80.10">
    <property type="entry name" value="Peptidoglycan recognition protein-like"/>
    <property type="match status" value="1"/>
</dbReference>
<dbReference type="InterPro" id="IPR051206">
    <property type="entry name" value="NAMLAA_amidase_2"/>
</dbReference>
<dbReference type="InterPro" id="IPR036505">
    <property type="entry name" value="Amidase/PGRP_sf"/>
</dbReference>
<dbReference type="GO" id="GO:0071555">
    <property type="term" value="P:cell wall organization"/>
    <property type="evidence" value="ECO:0007669"/>
    <property type="project" value="UniProtKB-KW"/>
</dbReference>
<evidence type="ECO:0000256" key="5">
    <source>
        <dbReference type="ARBA" id="ARBA00011901"/>
    </source>
</evidence>
<proteinExistence type="inferred from homology"/>
<comment type="catalytic activity">
    <reaction evidence="1">
        <text>Hydrolyzes the link between N-acetylmuramoyl residues and L-amino acid residues in certain cell-wall glycopeptides.</text>
        <dbReference type="EC" id="3.5.1.28"/>
    </reaction>
</comment>
<keyword evidence="8" id="KW-0378">Hydrolase</keyword>
<name>A0A1C4D4W4_9GAMM</name>
<dbReference type="CDD" id="cd06583">
    <property type="entry name" value="PGRP"/>
    <property type="match status" value="1"/>
</dbReference>
<dbReference type="Gene3D" id="1.20.1440.40">
    <property type="entry name" value="YqcC-like"/>
    <property type="match status" value="1"/>
</dbReference>
<dbReference type="Pfam" id="PF04287">
    <property type="entry name" value="DUF446"/>
    <property type="match status" value="1"/>
</dbReference>
<evidence type="ECO:0000256" key="8">
    <source>
        <dbReference type="ARBA" id="ARBA00022801"/>
    </source>
</evidence>
<dbReference type="STRING" id="1798182.GA0061081_11342"/>
<evidence type="ECO:0000256" key="3">
    <source>
        <dbReference type="ARBA" id="ARBA00004496"/>
    </source>
</evidence>
<keyword evidence="10" id="KW-0961">Cell wall biogenesis/degradation</keyword>
<evidence type="ECO:0000256" key="2">
    <source>
        <dbReference type="ARBA" id="ARBA00001947"/>
    </source>
</evidence>
<keyword evidence="15" id="KW-1185">Reference proteome</keyword>
<evidence type="ECO:0000256" key="1">
    <source>
        <dbReference type="ARBA" id="ARBA00001561"/>
    </source>
</evidence>
<dbReference type="GO" id="GO:0005737">
    <property type="term" value="C:cytoplasm"/>
    <property type="evidence" value="ECO:0007669"/>
    <property type="project" value="UniProtKB-SubCell"/>
</dbReference>
<dbReference type="EMBL" id="FMAQ01000013">
    <property type="protein sequence ID" value="SCC26419.1"/>
    <property type="molecule type" value="Genomic_DNA"/>
</dbReference>
<evidence type="ECO:0000256" key="7">
    <source>
        <dbReference type="ARBA" id="ARBA00022723"/>
    </source>
</evidence>
<dbReference type="SUPFAM" id="SSF158452">
    <property type="entry name" value="YqcC-like"/>
    <property type="match status" value="1"/>
</dbReference>
<dbReference type="SUPFAM" id="SSF55846">
    <property type="entry name" value="N-acetylmuramoyl-L-alanine amidase-like"/>
    <property type="match status" value="1"/>
</dbReference>
<dbReference type="SMART" id="SM00644">
    <property type="entry name" value="Ami_2"/>
    <property type="match status" value="1"/>
</dbReference>
<dbReference type="Pfam" id="PF01510">
    <property type="entry name" value="Amidase_2"/>
    <property type="match status" value="1"/>
</dbReference>
<dbReference type="NCBIfam" id="NF008758">
    <property type="entry name" value="PRK11789.1"/>
    <property type="match status" value="1"/>
</dbReference>
<dbReference type="GO" id="GO:0009253">
    <property type="term" value="P:peptidoglycan catabolic process"/>
    <property type="evidence" value="ECO:0007669"/>
    <property type="project" value="InterPro"/>
</dbReference>
<gene>
    <name evidence="14" type="ORF">GA0061081_11342</name>
</gene>
<dbReference type="InterPro" id="IPR036814">
    <property type="entry name" value="YqcC-like_sf"/>
</dbReference>
<dbReference type="OrthoDB" id="9794842at2"/>
<keyword evidence="7" id="KW-0479">Metal-binding</keyword>
<sequence>MSLKIVNGWLQDIKHVVSPFYNERPANKPISLLVIHNISLPPNQYGGPYVEQLFTGQLDPNKHPYFASIYQLEVSSHLFIRRDGEITQFVPFDKRAWHAGKSVFAGQENCNDFSIGIEIEGCDSDSFTEQQYQQLANVTLLLQQTYRIENIAGHSDIAPDRKTDPGPCFDWHYYRSLLAQKSQEQKLLNQIEQIIAELQKIDLWQITPPKPDAFLSQEPFALDTMQAHEWLQWIFIPRIQAMIDAKVNLPKFALHPYFEEALKEQEQDVNRLLNLIKQLDELS</sequence>
<dbReference type="GO" id="GO:0009254">
    <property type="term" value="P:peptidoglycan turnover"/>
    <property type="evidence" value="ECO:0007669"/>
    <property type="project" value="TreeGrafter"/>
</dbReference>
<evidence type="ECO:0000256" key="12">
    <source>
        <dbReference type="ARBA" id="ARBA00042615"/>
    </source>
</evidence>
<organism evidence="14 15">
    <name type="scientific">Gilliamella bombicola</name>
    <dbReference type="NCBI Taxonomy" id="1798182"/>
    <lineage>
        <taxon>Bacteria</taxon>
        <taxon>Pseudomonadati</taxon>
        <taxon>Pseudomonadota</taxon>
        <taxon>Gammaproteobacteria</taxon>
        <taxon>Orbales</taxon>
        <taxon>Orbaceae</taxon>
        <taxon>Gilliamella</taxon>
    </lineage>
</organism>
<dbReference type="PANTHER" id="PTHR30417">
    <property type="entry name" value="N-ACETYLMURAMOYL-L-ALANINE AMIDASE AMID"/>
    <property type="match status" value="1"/>
</dbReference>
<evidence type="ECO:0000256" key="11">
    <source>
        <dbReference type="ARBA" id="ARBA00039257"/>
    </source>
</evidence>
<keyword evidence="6" id="KW-0963">Cytoplasm</keyword>
<dbReference type="AlphaFoldDB" id="A0A1C4D4W4"/>
<dbReference type="Proteomes" id="UP000199670">
    <property type="component" value="Unassembled WGS sequence"/>
</dbReference>
<dbReference type="EC" id="3.5.1.28" evidence="5"/>
<reference evidence="15" key="1">
    <citation type="submission" date="2016-08" db="EMBL/GenBank/DDBJ databases">
        <authorList>
            <person name="Varghese N."/>
            <person name="Submissions Spin"/>
        </authorList>
    </citation>
    <scope>NUCLEOTIDE SEQUENCE [LARGE SCALE GENOMIC DNA]</scope>
    <source>
        <strain evidence="15">R-53248</strain>
    </source>
</reference>
<evidence type="ECO:0000256" key="4">
    <source>
        <dbReference type="ARBA" id="ARBA00007553"/>
    </source>
</evidence>
<protein>
    <recommendedName>
        <fullName evidence="11">1,6-anhydro-N-acetylmuramyl-L-alanine amidase AmpD</fullName>
        <ecNumber evidence="5">3.5.1.28</ecNumber>
    </recommendedName>
    <alternativeName>
        <fullName evidence="12">N-acetylmuramoyl-L-alanine amidase</fullName>
    </alternativeName>
</protein>
<dbReference type="PANTHER" id="PTHR30417:SF4">
    <property type="entry name" value="1,6-ANHYDRO-N-ACETYLMURAMYL-L-ALANINE AMIDASE AMPD"/>
    <property type="match status" value="1"/>
</dbReference>
<dbReference type="GO" id="GO:0008745">
    <property type="term" value="F:N-acetylmuramoyl-L-alanine amidase activity"/>
    <property type="evidence" value="ECO:0007669"/>
    <property type="project" value="UniProtKB-EC"/>
</dbReference>
<comment type="similarity">
    <text evidence="4">Belongs to the N-acetylmuramoyl-L-alanine amidase 2 family.</text>
</comment>
<evidence type="ECO:0000256" key="10">
    <source>
        <dbReference type="ARBA" id="ARBA00023316"/>
    </source>
</evidence>
<evidence type="ECO:0000259" key="13">
    <source>
        <dbReference type="SMART" id="SM00644"/>
    </source>
</evidence>